<evidence type="ECO:0000256" key="2">
    <source>
        <dbReference type="SAM" id="Phobius"/>
    </source>
</evidence>
<dbReference type="PANTHER" id="PTHR10046">
    <property type="entry name" value="ATP DEPENDENT LON PROTEASE FAMILY MEMBER"/>
    <property type="match status" value="1"/>
</dbReference>
<name>A0A1B1MXN0_9BACL</name>
<evidence type="ECO:0000256" key="1">
    <source>
        <dbReference type="PROSITE-ProRule" id="PRU01122"/>
    </source>
</evidence>
<dbReference type="InterPro" id="IPR014721">
    <property type="entry name" value="Ribsml_uS5_D2-typ_fold_subgr"/>
</dbReference>
<dbReference type="RefSeq" id="WP_068694551.1">
    <property type="nucleotide sequence ID" value="NZ_CP014167.1"/>
</dbReference>
<dbReference type="InterPro" id="IPR008269">
    <property type="entry name" value="Lon_proteolytic"/>
</dbReference>
<dbReference type="OrthoDB" id="2356897at2"/>
<feature type="transmembrane region" description="Helical" evidence="2">
    <location>
        <begin position="12"/>
        <end position="35"/>
    </location>
</feature>
<keyword evidence="5" id="KW-1185">Reference proteome</keyword>
<dbReference type="PROSITE" id="PS51786">
    <property type="entry name" value="LON_PROTEOLYTIC"/>
    <property type="match status" value="1"/>
</dbReference>
<dbReference type="InterPro" id="IPR020568">
    <property type="entry name" value="Ribosomal_Su5_D2-typ_SF"/>
</dbReference>
<dbReference type="GO" id="GO:0005524">
    <property type="term" value="F:ATP binding"/>
    <property type="evidence" value="ECO:0007669"/>
    <property type="project" value="InterPro"/>
</dbReference>
<organism evidence="4 5">
    <name type="scientific">Paenibacillus yonginensis</name>
    <dbReference type="NCBI Taxonomy" id="1462996"/>
    <lineage>
        <taxon>Bacteria</taxon>
        <taxon>Bacillati</taxon>
        <taxon>Bacillota</taxon>
        <taxon>Bacilli</taxon>
        <taxon>Bacillales</taxon>
        <taxon>Paenibacillaceae</taxon>
        <taxon>Paenibacillus</taxon>
    </lineage>
</organism>
<keyword evidence="1" id="KW-0720">Serine protease</keyword>
<feature type="domain" description="Lon proteolytic" evidence="3">
    <location>
        <begin position="235"/>
        <end position="337"/>
    </location>
</feature>
<feature type="active site" evidence="1">
    <location>
        <position position="241"/>
    </location>
</feature>
<dbReference type="EC" id="3.4.21.53" evidence="1"/>
<dbReference type="KEGG" id="pyg:AWM70_04645"/>
<keyword evidence="1" id="KW-0378">Hydrolase</keyword>
<comment type="catalytic activity">
    <reaction evidence="1">
        <text>Hydrolysis of proteins in presence of ATP.</text>
        <dbReference type="EC" id="3.4.21.53"/>
    </reaction>
</comment>
<dbReference type="GO" id="GO:0030163">
    <property type="term" value="P:protein catabolic process"/>
    <property type="evidence" value="ECO:0007669"/>
    <property type="project" value="InterPro"/>
</dbReference>
<dbReference type="GO" id="GO:0004176">
    <property type="term" value="F:ATP-dependent peptidase activity"/>
    <property type="evidence" value="ECO:0007669"/>
    <property type="project" value="UniProtKB-UniRule"/>
</dbReference>
<keyword evidence="2" id="KW-0812">Transmembrane</keyword>
<dbReference type="SUPFAM" id="SSF54211">
    <property type="entry name" value="Ribosomal protein S5 domain 2-like"/>
    <property type="match status" value="1"/>
</dbReference>
<dbReference type="Gene3D" id="3.30.230.10">
    <property type="match status" value="1"/>
</dbReference>
<accession>A0A1B1MXN0</accession>
<evidence type="ECO:0000259" key="3">
    <source>
        <dbReference type="PROSITE" id="PS51786"/>
    </source>
</evidence>
<comment type="similarity">
    <text evidence="1">Belongs to the peptidase S16 family.</text>
</comment>
<keyword evidence="2" id="KW-1133">Transmembrane helix</keyword>
<dbReference type="Pfam" id="PF05362">
    <property type="entry name" value="Lon_C"/>
    <property type="match status" value="1"/>
</dbReference>
<dbReference type="GO" id="GO:0004252">
    <property type="term" value="F:serine-type endopeptidase activity"/>
    <property type="evidence" value="ECO:0007669"/>
    <property type="project" value="UniProtKB-UniRule"/>
</dbReference>
<feature type="active site" evidence="1">
    <location>
        <position position="286"/>
    </location>
</feature>
<dbReference type="SUPFAM" id="SSF50156">
    <property type="entry name" value="PDZ domain-like"/>
    <property type="match status" value="1"/>
</dbReference>
<dbReference type="InterPro" id="IPR027065">
    <property type="entry name" value="Lon_Prtase"/>
</dbReference>
<protein>
    <recommendedName>
        <fullName evidence="1">endopeptidase La</fullName>
        <ecNumber evidence="1">3.4.21.53</ecNumber>
    </recommendedName>
</protein>
<evidence type="ECO:0000313" key="5">
    <source>
        <dbReference type="Proteomes" id="UP000092573"/>
    </source>
</evidence>
<keyword evidence="2" id="KW-0472">Membrane</keyword>
<dbReference type="InterPro" id="IPR001478">
    <property type="entry name" value="PDZ"/>
</dbReference>
<dbReference type="AlphaFoldDB" id="A0A1B1MXN0"/>
<evidence type="ECO:0000313" key="4">
    <source>
        <dbReference type="EMBL" id="ANS73943.1"/>
    </source>
</evidence>
<dbReference type="EMBL" id="CP014167">
    <property type="protein sequence ID" value="ANS73943.1"/>
    <property type="molecule type" value="Genomic_DNA"/>
</dbReference>
<dbReference type="Gene3D" id="2.30.42.10">
    <property type="match status" value="1"/>
</dbReference>
<reference evidence="4 5" key="1">
    <citation type="submission" date="2016-01" db="EMBL/GenBank/DDBJ databases">
        <title>Complete Genome Sequence of Paenibacillus yonginensis DCY84, a novel Plant Growth-Promoting Bacteria with Elicitation of Induced Systemic Resistance.</title>
        <authorList>
            <person name="Kim Y.J."/>
            <person name="Yang D.C."/>
            <person name="Sukweenadhi J."/>
        </authorList>
    </citation>
    <scope>NUCLEOTIDE SEQUENCE [LARGE SCALE GENOMIC DNA]</scope>
    <source>
        <strain evidence="4 5">DCY84</strain>
    </source>
</reference>
<proteinExistence type="inferred from homology"/>
<dbReference type="NCBIfam" id="NF041438">
    <property type="entry name" value="SepM_fam_S16"/>
    <property type="match status" value="1"/>
</dbReference>
<gene>
    <name evidence="4" type="ORF">AWM70_04645</name>
</gene>
<dbReference type="GO" id="GO:0006508">
    <property type="term" value="P:proteolysis"/>
    <property type="evidence" value="ECO:0007669"/>
    <property type="project" value="UniProtKB-KW"/>
</dbReference>
<dbReference type="Proteomes" id="UP000092573">
    <property type="component" value="Chromosome"/>
</dbReference>
<dbReference type="STRING" id="1462996.AWM70_04645"/>
<dbReference type="InterPro" id="IPR036034">
    <property type="entry name" value="PDZ_sf"/>
</dbReference>
<dbReference type="Pfam" id="PF13180">
    <property type="entry name" value="PDZ_2"/>
    <property type="match status" value="1"/>
</dbReference>
<keyword evidence="1" id="KW-0645">Protease</keyword>
<sequence length="342" mass="36970">MKRKGWRVLRPALAGVVFILIVYVLVFMPLPYIIYQPGTAEQVGPMVSIPDGDKEEKGTFMLTTVSSRYANVVYYLAAKLDKNAEVDPKPKRNEAEYNALQVSYMTGSQSSAIEAAYKKAGVPYTNEPQYIMVLGHVDGVTSKGDFQANDILASVDGKEVKTFEALSAILSAKKPGEHVDVKLMRNGKEMDQDVELVELKDAETGKIRAGLGISIGQRIDIVSADEGKAVHFAKTDIGGPSAGLMFTLEIYNQLTPGDLSKGHRIAGTGTIDADGNVGEIGGVQFKIVAANREKAEVFFVPEGNYADAEKKAKSIGTSMKLVPVKTLDDALNYLDQMKAVGE</sequence>